<gene>
    <name evidence="1" type="ORF">METZ01_LOCUS318372</name>
</gene>
<protein>
    <submittedName>
        <fullName evidence="1">Uncharacterized protein</fullName>
    </submittedName>
</protein>
<accession>A0A382NYE8</accession>
<dbReference type="AlphaFoldDB" id="A0A382NYE8"/>
<name>A0A382NYE8_9ZZZZ</name>
<sequence>MIDKYAIGVRQKRMAGRVKNIWGK</sequence>
<proteinExistence type="predicted"/>
<reference evidence="1" key="1">
    <citation type="submission" date="2018-05" db="EMBL/GenBank/DDBJ databases">
        <authorList>
            <person name="Lanie J.A."/>
            <person name="Ng W.-L."/>
            <person name="Kazmierczak K.M."/>
            <person name="Andrzejewski T.M."/>
            <person name="Davidsen T.M."/>
            <person name="Wayne K.J."/>
            <person name="Tettelin H."/>
            <person name="Glass J.I."/>
            <person name="Rusch D."/>
            <person name="Podicherti R."/>
            <person name="Tsui H.-C.T."/>
            <person name="Winkler M.E."/>
        </authorList>
    </citation>
    <scope>NUCLEOTIDE SEQUENCE</scope>
</reference>
<organism evidence="1">
    <name type="scientific">marine metagenome</name>
    <dbReference type="NCBI Taxonomy" id="408172"/>
    <lineage>
        <taxon>unclassified sequences</taxon>
        <taxon>metagenomes</taxon>
        <taxon>ecological metagenomes</taxon>
    </lineage>
</organism>
<dbReference type="EMBL" id="UINC01103267">
    <property type="protein sequence ID" value="SVC65518.1"/>
    <property type="molecule type" value="Genomic_DNA"/>
</dbReference>
<evidence type="ECO:0000313" key="1">
    <source>
        <dbReference type="EMBL" id="SVC65518.1"/>
    </source>
</evidence>